<dbReference type="InterPro" id="IPR049249">
    <property type="entry name" value="DUF6882"/>
</dbReference>
<reference evidence="1" key="1">
    <citation type="submission" date="2024-07" db="EMBL/GenBank/DDBJ databases">
        <authorList>
            <person name="Pedron J."/>
        </authorList>
    </citation>
    <scope>NUCLEOTIDE SEQUENCE</scope>
    <source>
        <strain evidence="1">A642-S2-A17</strain>
    </source>
</reference>
<dbReference type="EMBL" id="CP162411">
    <property type="protein sequence ID" value="XDL15870.1"/>
    <property type="molecule type" value="Genomic_DNA"/>
</dbReference>
<dbReference type="Pfam" id="PF21813">
    <property type="entry name" value="DUF6882"/>
    <property type="match status" value="1"/>
</dbReference>
<protein>
    <submittedName>
        <fullName evidence="1">DUF6882 domain-containing protein</fullName>
    </submittedName>
</protein>
<name>A0AB39IJT5_9GAMM</name>
<proteinExistence type="predicted"/>
<sequence>MINFLKTLFGGKETGATRDTVALADPHLTIARANHEMQLRTQAAVEMWGLDVASWAVDLDAGIITFTNNEKKMVITAPVQVIGTYNTEDGTWLWGWEHPSVSDSLGEFARGVRRFGEQYGKGELTTRKITASMDEAWEFTALACYLNKGQGGYRGSSGSTDVFMVYGSVTINRKD</sequence>
<accession>A0AB39IJT5</accession>
<gene>
    <name evidence="1" type="ORF">LF923_0006385</name>
</gene>
<evidence type="ECO:0000313" key="1">
    <source>
        <dbReference type="EMBL" id="XDL15870.1"/>
    </source>
</evidence>
<dbReference type="RefSeq" id="WP_210177658.1">
    <property type="nucleotide sequence ID" value="NZ_CP162411.1"/>
</dbReference>
<dbReference type="AlphaFoldDB" id="A0AB39IJT5"/>
<organism evidence="1">
    <name type="scientific">Dickeya oryzae</name>
    <dbReference type="NCBI Taxonomy" id="1240404"/>
    <lineage>
        <taxon>Bacteria</taxon>
        <taxon>Pseudomonadati</taxon>
        <taxon>Pseudomonadota</taxon>
        <taxon>Gammaproteobacteria</taxon>
        <taxon>Enterobacterales</taxon>
        <taxon>Pectobacteriaceae</taxon>
        <taxon>Dickeya</taxon>
    </lineage>
</organism>